<reference evidence="2" key="2">
    <citation type="submission" date="2019-10" db="EMBL/GenBank/DDBJ databases">
        <title>A de novo genome assembly of a pear dwarfing rootstock.</title>
        <authorList>
            <person name="Wang F."/>
            <person name="Wang J."/>
            <person name="Li S."/>
            <person name="Zhang Y."/>
            <person name="Fang M."/>
            <person name="Ma L."/>
            <person name="Zhao Y."/>
            <person name="Jiang S."/>
        </authorList>
    </citation>
    <scope>NUCLEOTIDE SEQUENCE [LARGE SCALE GENOMIC DNA]</scope>
</reference>
<proteinExistence type="predicted"/>
<name>A0A5N5G4D5_9ROSA</name>
<organism evidence="1 2">
    <name type="scientific">Pyrus ussuriensis x Pyrus communis</name>
    <dbReference type="NCBI Taxonomy" id="2448454"/>
    <lineage>
        <taxon>Eukaryota</taxon>
        <taxon>Viridiplantae</taxon>
        <taxon>Streptophyta</taxon>
        <taxon>Embryophyta</taxon>
        <taxon>Tracheophyta</taxon>
        <taxon>Spermatophyta</taxon>
        <taxon>Magnoliopsida</taxon>
        <taxon>eudicotyledons</taxon>
        <taxon>Gunneridae</taxon>
        <taxon>Pentapetalae</taxon>
        <taxon>rosids</taxon>
        <taxon>fabids</taxon>
        <taxon>Rosales</taxon>
        <taxon>Rosaceae</taxon>
        <taxon>Amygdaloideae</taxon>
        <taxon>Maleae</taxon>
        <taxon>Pyrus</taxon>
    </lineage>
</organism>
<reference evidence="1 2" key="1">
    <citation type="submission" date="2019-09" db="EMBL/GenBank/DDBJ databases">
        <authorList>
            <person name="Ou C."/>
        </authorList>
    </citation>
    <scope>NUCLEOTIDE SEQUENCE [LARGE SCALE GENOMIC DNA]</scope>
    <source>
        <strain evidence="1">S2</strain>
        <tissue evidence="1">Leaf</tissue>
    </source>
</reference>
<gene>
    <name evidence="1" type="ORF">D8674_011789</name>
</gene>
<evidence type="ECO:0000313" key="1">
    <source>
        <dbReference type="EMBL" id="KAB2608621.1"/>
    </source>
</evidence>
<protein>
    <submittedName>
        <fullName evidence="1">Uncharacterized protein</fullName>
    </submittedName>
</protein>
<dbReference type="AlphaFoldDB" id="A0A5N5G4D5"/>
<dbReference type="EMBL" id="SMOL01000553">
    <property type="protein sequence ID" value="KAB2608621.1"/>
    <property type="molecule type" value="Genomic_DNA"/>
</dbReference>
<dbReference type="Proteomes" id="UP000327157">
    <property type="component" value="Chromosome 14"/>
</dbReference>
<accession>A0A5N5G4D5</accession>
<dbReference type="OrthoDB" id="1748983at2759"/>
<dbReference type="PANTHER" id="PTHR46890">
    <property type="entry name" value="NON-LTR RETROLELEMENT REVERSE TRANSCRIPTASE-LIKE PROTEIN-RELATED"/>
    <property type="match status" value="1"/>
</dbReference>
<reference evidence="1 2" key="3">
    <citation type="submission" date="2019-11" db="EMBL/GenBank/DDBJ databases">
        <title>A de novo genome assembly of a pear dwarfing rootstock.</title>
        <authorList>
            <person name="Wang F."/>
            <person name="Wang J."/>
            <person name="Li S."/>
            <person name="Zhang Y."/>
            <person name="Fang M."/>
            <person name="Ma L."/>
            <person name="Zhao Y."/>
            <person name="Jiang S."/>
        </authorList>
    </citation>
    <scope>NUCLEOTIDE SEQUENCE [LARGE SCALE GENOMIC DNA]</scope>
    <source>
        <strain evidence="1">S2</strain>
        <tissue evidence="1">Leaf</tissue>
    </source>
</reference>
<keyword evidence="2" id="KW-1185">Reference proteome</keyword>
<evidence type="ECO:0000313" key="2">
    <source>
        <dbReference type="Proteomes" id="UP000327157"/>
    </source>
</evidence>
<dbReference type="PANTHER" id="PTHR46890:SF48">
    <property type="entry name" value="RNA-DIRECTED DNA POLYMERASE"/>
    <property type="match status" value="1"/>
</dbReference>
<comment type="caution">
    <text evidence="1">The sequence shown here is derived from an EMBL/GenBank/DDBJ whole genome shotgun (WGS) entry which is preliminary data.</text>
</comment>
<dbReference type="InterPro" id="IPR052343">
    <property type="entry name" value="Retrotransposon-Effector_Assoc"/>
</dbReference>
<sequence>MGFSSRWRSIISGCISSVEFAVLLNGQAGPSFAPSRGLRQGDPLSPYLFILVGEVLSKLIQSAVDQGRL</sequence>